<name>A0A6C2C713_9LACO</name>
<organism evidence="2 3">
    <name type="scientific">Weissella muntiaci</name>
    <dbReference type="NCBI Taxonomy" id="2508881"/>
    <lineage>
        <taxon>Bacteria</taxon>
        <taxon>Bacillati</taxon>
        <taxon>Bacillota</taxon>
        <taxon>Bacilli</taxon>
        <taxon>Lactobacillales</taxon>
        <taxon>Lactobacillaceae</taxon>
        <taxon>Weissella</taxon>
    </lineage>
</organism>
<feature type="region of interest" description="Disordered" evidence="1">
    <location>
        <begin position="488"/>
        <end position="507"/>
    </location>
</feature>
<evidence type="ECO:0000313" key="3">
    <source>
        <dbReference type="Proteomes" id="UP000371977"/>
    </source>
</evidence>
<dbReference type="Pfam" id="PF05133">
    <property type="entry name" value="SPP1_portal"/>
    <property type="match status" value="1"/>
</dbReference>
<comment type="caution">
    <text evidence="2">The sequence shown here is derived from an EMBL/GenBank/DDBJ whole genome shotgun (WGS) entry which is preliminary data.</text>
</comment>
<evidence type="ECO:0000313" key="2">
    <source>
        <dbReference type="EMBL" id="TYC49718.1"/>
    </source>
</evidence>
<sequence length="507" mass="57536">MMSPDTFGNIGDNPTLLMSYVQDYISAFRSRQLGRLNELKRYYKGDNNIKYRKSDRDKHRADNRISSDWGKYVATFMQGFILGNPVQYQNEDDALIEKIETFGSQNNEDYHNGLIETDLSIYGRAYELVYIGPDGKEHLAKLQPEQTFVVYDGTIESNSLFGVRFYQVAYSQTNVKGFVEIYTPDNVFYFEGDESITSMSFIREEPLFLGAVPINEYSNNEERMGDYEAVLDIIDAYDLSQSELANFQQDMNDAYLTIIGNPITGTNKSEYQTDSDGNIILDTNGDPIPTDNSEGDVLEQMLKARMLILDNNNDPNGPNPNAFYLKKEYDSAGAEAYKKRLVADILRFTFTPDTNDENFAGTQSGEAMKYKLMGNDNLAKTKQRLLIKGFMRRLRLLGNSWGIKNSVSTATKIDSLYDKLNQTTIKFTPNIPQNDEERISQLKQLFGVISDETLFTLLSSFTGVDADDEMKRLQEQKEANMMAVADATYANSGIDQETPEQPSDDEE</sequence>
<dbReference type="EMBL" id="SDGZ01000014">
    <property type="protein sequence ID" value="TYC49718.1"/>
    <property type="molecule type" value="Genomic_DNA"/>
</dbReference>
<dbReference type="NCBIfam" id="TIGR01538">
    <property type="entry name" value="portal_SPP1"/>
    <property type="match status" value="1"/>
</dbReference>
<feature type="compositionally biased region" description="Polar residues" evidence="1">
    <location>
        <begin position="489"/>
        <end position="501"/>
    </location>
</feature>
<proteinExistence type="predicted"/>
<keyword evidence="3" id="KW-1185">Reference proteome</keyword>
<gene>
    <name evidence="2" type="ORF">ESZ50_05585</name>
</gene>
<dbReference type="InterPro" id="IPR006428">
    <property type="entry name" value="Portal_SPP1-type"/>
</dbReference>
<dbReference type="InterPro" id="IPR021145">
    <property type="entry name" value="Portal_protein_SPP1_Gp6-like"/>
</dbReference>
<reference evidence="2 3" key="1">
    <citation type="submission" date="2019-01" db="EMBL/GenBank/DDBJ databases">
        <title>Weissella sp. nov., a novel lactic acid bacterium isolated from animal feces.</title>
        <authorList>
            <person name="Wang L.-T."/>
        </authorList>
    </citation>
    <scope>NUCLEOTIDE SEQUENCE [LARGE SCALE GENOMIC DNA]</scope>
    <source>
        <strain evidence="2 3">8H-2</strain>
    </source>
</reference>
<dbReference type="Proteomes" id="UP000371977">
    <property type="component" value="Unassembled WGS sequence"/>
</dbReference>
<accession>A0A6C2C713</accession>
<protein>
    <submittedName>
        <fullName evidence="2">Phage portal protein</fullName>
    </submittedName>
</protein>
<dbReference type="OrthoDB" id="3189403at2"/>
<evidence type="ECO:0000256" key="1">
    <source>
        <dbReference type="SAM" id="MobiDB-lite"/>
    </source>
</evidence>
<dbReference type="AlphaFoldDB" id="A0A6C2C713"/>